<proteinExistence type="predicted"/>
<feature type="compositionally biased region" description="Basic and acidic residues" evidence="1">
    <location>
        <begin position="30"/>
        <end position="42"/>
    </location>
</feature>
<evidence type="ECO:0000256" key="1">
    <source>
        <dbReference type="SAM" id="MobiDB-lite"/>
    </source>
</evidence>
<sequence length="51" mass="5570">MTATRLIGIPLMRLVKMSYQEPSGSIRGAHTKEPPSSKHETIDCELATSSL</sequence>
<protein>
    <submittedName>
        <fullName evidence="2">Uncharacterized protein</fullName>
    </submittedName>
</protein>
<keyword evidence="3" id="KW-1185">Reference proteome</keyword>
<feature type="region of interest" description="Disordered" evidence="1">
    <location>
        <begin position="23"/>
        <end position="51"/>
    </location>
</feature>
<gene>
    <name evidence="2" type="ORF">BDCG_02515</name>
</gene>
<reference evidence="3" key="1">
    <citation type="journal article" date="2015" name="PLoS Genet.">
        <title>The dynamic genome and transcriptome of the human fungal pathogen Blastomyces and close relative Emmonsia.</title>
        <authorList>
            <person name="Munoz J.F."/>
            <person name="Gauthier G.M."/>
            <person name="Desjardins C.A."/>
            <person name="Gallo J.E."/>
            <person name="Holder J."/>
            <person name="Sullivan T.D."/>
            <person name="Marty A.J."/>
            <person name="Carmen J.C."/>
            <person name="Chen Z."/>
            <person name="Ding L."/>
            <person name="Gujja S."/>
            <person name="Magrini V."/>
            <person name="Misas E."/>
            <person name="Mitreva M."/>
            <person name="Priest M."/>
            <person name="Saif S."/>
            <person name="Whiston E.A."/>
            <person name="Young S."/>
            <person name="Zeng Q."/>
            <person name="Goldman W.E."/>
            <person name="Mardis E.R."/>
            <person name="Taylor J.W."/>
            <person name="McEwen J.G."/>
            <person name="Clay O.K."/>
            <person name="Klein B.S."/>
            <person name="Cuomo C.A."/>
        </authorList>
    </citation>
    <scope>NUCLEOTIDE SEQUENCE [LARGE SCALE GENOMIC DNA]</scope>
    <source>
        <strain evidence="3">ER-3 / ATCC MYA-2586</strain>
    </source>
</reference>
<dbReference type="EMBL" id="EQ999975">
    <property type="protein sequence ID" value="EEQ87395.2"/>
    <property type="molecule type" value="Genomic_DNA"/>
</dbReference>
<dbReference type="Proteomes" id="UP000002039">
    <property type="component" value="Unassembled WGS sequence"/>
</dbReference>
<organism evidence="2 3">
    <name type="scientific">Ajellomyces dermatitidis (strain ER-3 / ATCC MYA-2586)</name>
    <name type="common">Blastomyces dermatitidis</name>
    <dbReference type="NCBI Taxonomy" id="559297"/>
    <lineage>
        <taxon>Eukaryota</taxon>
        <taxon>Fungi</taxon>
        <taxon>Dikarya</taxon>
        <taxon>Ascomycota</taxon>
        <taxon>Pezizomycotina</taxon>
        <taxon>Eurotiomycetes</taxon>
        <taxon>Eurotiomycetidae</taxon>
        <taxon>Onygenales</taxon>
        <taxon>Ajellomycetaceae</taxon>
        <taxon>Blastomyces</taxon>
    </lineage>
</organism>
<evidence type="ECO:0000313" key="2">
    <source>
        <dbReference type="EMBL" id="EEQ87395.2"/>
    </source>
</evidence>
<dbReference type="GeneID" id="69024931"/>
<name>A0ABP2EU25_AJEDR</name>
<dbReference type="RefSeq" id="XP_045274724.1">
    <property type="nucleotide sequence ID" value="XM_045418055.1"/>
</dbReference>
<evidence type="ECO:0000313" key="3">
    <source>
        <dbReference type="Proteomes" id="UP000002039"/>
    </source>
</evidence>
<accession>A0ABP2EU25</accession>